<gene>
    <name evidence="2" type="ORF">JOD17_002188</name>
</gene>
<accession>A0ABS2PCE3</accession>
<proteinExistence type="predicted"/>
<dbReference type="Proteomes" id="UP000741863">
    <property type="component" value="Unassembled WGS sequence"/>
</dbReference>
<name>A0ABS2PCE3_9BACL</name>
<comment type="caution">
    <text evidence="2">The sequence shown here is derived from an EMBL/GenBank/DDBJ whole genome shotgun (WGS) entry which is preliminary data.</text>
</comment>
<keyword evidence="1" id="KW-1133">Transmembrane helix</keyword>
<keyword evidence="3" id="KW-1185">Reference proteome</keyword>
<evidence type="ECO:0000256" key="1">
    <source>
        <dbReference type="SAM" id="Phobius"/>
    </source>
</evidence>
<keyword evidence="1" id="KW-0812">Transmembrane</keyword>
<sequence length="277" mass="32091">MNFEDLQKRRIRRAFIIGHILSVLTVISGWLLYQYHDNALLFSTLISWFITIFVMAVSSYAGAFWLKHLTTEGVMSVSQDELEGSMKPLLESSRVMAMRETHWRYGIHFFTVKGKRMAYAEEVNASNMILIAILRIINLRIWMNMTFEFHLSEDDTYTIEKKFGLRPFYLKDSQGNVIAKFTYKWHELIFLKIHLKDPDGIYLALLNGGFHGDTVTLRDIHDEDWMKIRVGGVPQESLALFPNGGHIIDIAHGLSEDRRLLAFASLVAIHSFYNLQE</sequence>
<evidence type="ECO:0000313" key="3">
    <source>
        <dbReference type="Proteomes" id="UP000741863"/>
    </source>
</evidence>
<feature type="transmembrane region" description="Helical" evidence="1">
    <location>
        <begin position="12"/>
        <end position="33"/>
    </location>
</feature>
<evidence type="ECO:0008006" key="4">
    <source>
        <dbReference type="Google" id="ProtNLM"/>
    </source>
</evidence>
<dbReference type="RefSeq" id="WP_204697642.1">
    <property type="nucleotide sequence ID" value="NZ_JAFBEC010000006.1"/>
</dbReference>
<organism evidence="2 3">
    <name type="scientific">Geomicrobium sediminis</name>
    <dbReference type="NCBI Taxonomy" id="1347788"/>
    <lineage>
        <taxon>Bacteria</taxon>
        <taxon>Bacillati</taxon>
        <taxon>Bacillota</taxon>
        <taxon>Bacilli</taxon>
        <taxon>Bacillales</taxon>
        <taxon>Geomicrobium</taxon>
    </lineage>
</organism>
<feature type="transmembrane region" description="Helical" evidence="1">
    <location>
        <begin position="45"/>
        <end position="66"/>
    </location>
</feature>
<dbReference type="EMBL" id="JAFBEC010000006">
    <property type="protein sequence ID" value="MBM7633094.1"/>
    <property type="molecule type" value="Genomic_DNA"/>
</dbReference>
<keyword evidence="1" id="KW-0472">Membrane</keyword>
<evidence type="ECO:0000313" key="2">
    <source>
        <dbReference type="EMBL" id="MBM7633094.1"/>
    </source>
</evidence>
<reference evidence="2 3" key="1">
    <citation type="submission" date="2021-01" db="EMBL/GenBank/DDBJ databases">
        <title>Genomic Encyclopedia of Type Strains, Phase IV (KMG-IV): sequencing the most valuable type-strain genomes for metagenomic binning, comparative biology and taxonomic classification.</title>
        <authorList>
            <person name="Goeker M."/>
        </authorList>
    </citation>
    <scope>NUCLEOTIDE SEQUENCE [LARGE SCALE GENOMIC DNA]</scope>
    <source>
        <strain evidence="2 3">DSM 25540</strain>
    </source>
</reference>
<protein>
    <recommendedName>
        <fullName evidence="4">DUF3137 domain-containing protein</fullName>
    </recommendedName>
</protein>